<comment type="caution">
    <text evidence="1">The sequence shown here is derived from an EMBL/GenBank/DDBJ whole genome shotgun (WGS) entry which is preliminary data.</text>
</comment>
<sequence>MKQKTGREAGTLQLGQYIDFLEPCIEFLLVNVLRICLIPWLISVKAASRFRQSVTGFASFGKHLSVLNGASSQFIGRKIIGTTTASFAS</sequence>
<evidence type="ECO:0000313" key="1">
    <source>
        <dbReference type="EMBL" id="GLV61162.1"/>
    </source>
</evidence>
<dbReference type="Proteomes" id="UP001344906">
    <property type="component" value="Unassembled WGS sequence"/>
</dbReference>
<evidence type="ECO:0000313" key="2">
    <source>
        <dbReference type="Proteomes" id="UP001344906"/>
    </source>
</evidence>
<accession>A0ABQ6G3S0</accession>
<organism evidence="1 2">
    <name type="scientific">Dictyobacter halimunensis</name>
    <dbReference type="NCBI Taxonomy" id="3026934"/>
    <lineage>
        <taxon>Bacteria</taxon>
        <taxon>Bacillati</taxon>
        <taxon>Chloroflexota</taxon>
        <taxon>Ktedonobacteria</taxon>
        <taxon>Ktedonobacterales</taxon>
        <taxon>Dictyobacteraceae</taxon>
        <taxon>Dictyobacter</taxon>
    </lineage>
</organism>
<proteinExistence type="predicted"/>
<keyword evidence="2" id="KW-1185">Reference proteome</keyword>
<name>A0ABQ6G3S0_9CHLR</name>
<dbReference type="EMBL" id="BSRI01000003">
    <property type="protein sequence ID" value="GLV61162.1"/>
    <property type="molecule type" value="Genomic_DNA"/>
</dbReference>
<protein>
    <submittedName>
        <fullName evidence="1">Uncharacterized protein</fullName>
    </submittedName>
</protein>
<gene>
    <name evidence="1" type="ORF">KDH_79780</name>
</gene>
<reference evidence="1 2" key="1">
    <citation type="submission" date="2023-02" db="EMBL/GenBank/DDBJ databases">
        <title>Dictyobacter halimunensis sp. nov., a new member of the class Ktedonobacteria from forest soil in a geothermal area.</title>
        <authorList>
            <person name="Rachmania M.K."/>
            <person name="Ningsih F."/>
            <person name="Sakai Y."/>
            <person name="Yabe S."/>
            <person name="Yokota A."/>
            <person name="Sjamsuridzal W."/>
        </authorList>
    </citation>
    <scope>NUCLEOTIDE SEQUENCE [LARGE SCALE GENOMIC DNA]</scope>
    <source>
        <strain evidence="1 2">S3.2.2.5</strain>
    </source>
</reference>